<protein>
    <submittedName>
        <fullName evidence="4">GNAT family N-acetyltransferase</fullName>
    </submittedName>
</protein>
<dbReference type="PANTHER" id="PTHR43877">
    <property type="entry name" value="AMINOALKYLPHOSPHONATE N-ACETYLTRANSFERASE-RELATED-RELATED"/>
    <property type="match status" value="1"/>
</dbReference>
<evidence type="ECO:0000256" key="2">
    <source>
        <dbReference type="ARBA" id="ARBA00023315"/>
    </source>
</evidence>
<dbReference type="InterPro" id="IPR050832">
    <property type="entry name" value="Bact_Acetyltransf"/>
</dbReference>
<gene>
    <name evidence="4" type="ORF">ACFFGA_12440</name>
</gene>
<dbReference type="PANTHER" id="PTHR43877:SF2">
    <property type="entry name" value="AMINOALKYLPHOSPHONATE N-ACETYLTRANSFERASE-RELATED"/>
    <property type="match status" value="1"/>
</dbReference>
<dbReference type="RefSeq" id="WP_386064528.1">
    <property type="nucleotide sequence ID" value="NZ_JBHLTQ010000006.1"/>
</dbReference>
<accession>A0ABV6QCF8</accession>
<comment type="caution">
    <text evidence="4">The sequence shown here is derived from an EMBL/GenBank/DDBJ whole genome shotgun (WGS) entry which is preliminary data.</text>
</comment>
<evidence type="ECO:0000259" key="3">
    <source>
        <dbReference type="PROSITE" id="PS51186"/>
    </source>
</evidence>
<reference evidence="4 5" key="1">
    <citation type="submission" date="2024-09" db="EMBL/GenBank/DDBJ databases">
        <authorList>
            <person name="Sun Q."/>
            <person name="Mori K."/>
        </authorList>
    </citation>
    <scope>NUCLEOTIDE SEQUENCE [LARGE SCALE GENOMIC DNA]</scope>
    <source>
        <strain evidence="4 5">NCAIM B.02481</strain>
    </source>
</reference>
<name>A0ABV6QCF8_9FLAO</name>
<evidence type="ECO:0000256" key="1">
    <source>
        <dbReference type="ARBA" id="ARBA00022679"/>
    </source>
</evidence>
<evidence type="ECO:0000313" key="4">
    <source>
        <dbReference type="EMBL" id="MFC0605370.1"/>
    </source>
</evidence>
<dbReference type="Proteomes" id="UP001589832">
    <property type="component" value="Unassembled WGS sequence"/>
</dbReference>
<feature type="domain" description="N-acetyltransferase" evidence="3">
    <location>
        <begin position="3"/>
        <end position="150"/>
    </location>
</feature>
<dbReference type="PROSITE" id="PS51186">
    <property type="entry name" value="GNAT"/>
    <property type="match status" value="1"/>
</dbReference>
<proteinExistence type="predicted"/>
<keyword evidence="2" id="KW-0012">Acyltransferase</keyword>
<dbReference type="InterPro" id="IPR000182">
    <property type="entry name" value="GNAT_dom"/>
</dbReference>
<keyword evidence="5" id="KW-1185">Reference proteome</keyword>
<dbReference type="SUPFAM" id="SSF55729">
    <property type="entry name" value="Acyl-CoA N-acyltransferases (Nat)"/>
    <property type="match status" value="1"/>
</dbReference>
<sequence>MIKLVRTNSENEDFILLVKQLDAYLKITDGDEHDFYNQFNNIDVLKHIIVAYKNGQPVGCGAFKAFNNTTVEVKRMFTLPETRGKGVASVILKELEDWAKELNYSNCILETGIRQVEAVEFYKKNLYNIIPNYGQYVGIENSLCFKKNLNK</sequence>
<organism evidence="4 5">
    <name type="scientific">Winogradskyella pulchriflava</name>
    <dbReference type="NCBI Taxonomy" id="1110688"/>
    <lineage>
        <taxon>Bacteria</taxon>
        <taxon>Pseudomonadati</taxon>
        <taxon>Bacteroidota</taxon>
        <taxon>Flavobacteriia</taxon>
        <taxon>Flavobacteriales</taxon>
        <taxon>Flavobacteriaceae</taxon>
        <taxon>Winogradskyella</taxon>
    </lineage>
</organism>
<evidence type="ECO:0000313" key="5">
    <source>
        <dbReference type="Proteomes" id="UP001589832"/>
    </source>
</evidence>
<dbReference type="Gene3D" id="3.40.630.30">
    <property type="match status" value="1"/>
</dbReference>
<dbReference type="CDD" id="cd04301">
    <property type="entry name" value="NAT_SF"/>
    <property type="match status" value="1"/>
</dbReference>
<dbReference type="InterPro" id="IPR016181">
    <property type="entry name" value="Acyl_CoA_acyltransferase"/>
</dbReference>
<dbReference type="Pfam" id="PF00583">
    <property type="entry name" value="Acetyltransf_1"/>
    <property type="match status" value="1"/>
</dbReference>
<keyword evidence="1" id="KW-0808">Transferase</keyword>
<dbReference type="EMBL" id="JBHLTQ010000006">
    <property type="protein sequence ID" value="MFC0605370.1"/>
    <property type="molecule type" value="Genomic_DNA"/>
</dbReference>